<evidence type="ECO:0000313" key="27">
    <source>
        <dbReference type="EMBL" id="KAL3861317.1"/>
    </source>
</evidence>
<keyword evidence="20" id="KW-0755">Steroidogenesis</keyword>
<reference evidence="27 29" key="1">
    <citation type="submission" date="2024-11" db="EMBL/GenBank/DDBJ databases">
        <title>Chromosome-level genome assembly of the freshwater bivalve Anodonta woodiana.</title>
        <authorList>
            <person name="Chen X."/>
        </authorList>
    </citation>
    <scope>NUCLEOTIDE SEQUENCE [LARGE SCALE GENOMIC DNA]</scope>
    <source>
        <strain evidence="27">MN2024</strain>
        <tissue evidence="27">Gills</tissue>
    </source>
</reference>
<evidence type="ECO:0000256" key="12">
    <source>
        <dbReference type="ARBA" id="ARBA00023002"/>
    </source>
</evidence>
<evidence type="ECO:0000256" key="8">
    <source>
        <dbReference type="ARBA" id="ARBA00022617"/>
    </source>
</evidence>
<evidence type="ECO:0000256" key="10">
    <source>
        <dbReference type="ARBA" id="ARBA00022792"/>
    </source>
</evidence>
<dbReference type="EC" id="1.14.15.6" evidence="5"/>
<keyword evidence="18" id="KW-1207">Sterol metabolism</keyword>
<gene>
    <name evidence="27" type="ORF">ACJMK2_007353</name>
    <name evidence="28" type="ORF">ACJMK2_007374</name>
</gene>
<sequence>MYRTLRVLHLSCRRIGHSVNVAHQTQYRTVGTAPDTVVNPRPFHDIPKEGYPLIGNLIGTMRNAKRSYLYLKEMHEKHGPIFRSKVGPIEAIFILDPVGVEQVFRAETKYPKRFKVDVWLDTRKEIGERDGLLTSEGSDWHSQRRKVNQTMLNTKVVNSSMNSITVVVKDFLDYLLSLQQKNQSVALNDEIFKWSIETIGNVLYDTRLGCFGVNPSMEGRDFAHAVKDMMQTTEELVAFSGAVAKILYKKTWEKHRDATTLLFKTARKYIDQTMDKIKLEQDKEVGQNTSLLQHLVTHSEWAEGEIYGSVTEMMVGGVDTTANTIVFAVDVLSRNPDIQKKLHAELSNVIREDKPNAEDFQSMPYLRGVVKETLRLYPVANTVGRILQDDTVVLGYRIPKGMQVVFPLYAMGQNEKVYTDPLHFKPERWFRDQNAKKSHDAFGFLPFGFGTRSCVGRRIAELEMHTFLAMMYKRFQTELINDTPLELATRLALVPNSPVQIRLIPRAVGRT</sequence>
<evidence type="ECO:0000256" key="7">
    <source>
        <dbReference type="ARBA" id="ARBA00022548"/>
    </source>
</evidence>
<dbReference type="AlphaFoldDB" id="A0ABD3VIB2"/>
<evidence type="ECO:0000256" key="9">
    <source>
        <dbReference type="ARBA" id="ARBA00022723"/>
    </source>
</evidence>
<dbReference type="SUPFAM" id="SSF48264">
    <property type="entry name" value="Cytochrome P450"/>
    <property type="match status" value="1"/>
</dbReference>
<evidence type="ECO:0000256" key="4">
    <source>
        <dbReference type="ARBA" id="ARBA00010617"/>
    </source>
</evidence>
<dbReference type="CDD" id="cd11054">
    <property type="entry name" value="CYP24A1-like"/>
    <property type="match status" value="1"/>
</dbReference>
<keyword evidence="17" id="KW-0472">Membrane</keyword>
<dbReference type="InterPro" id="IPR001128">
    <property type="entry name" value="Cyt_P450"/>
</dbReference>
<dbReference type="PROSITE" id="PS00086">
    <property type="entry name" value="CYTOCHROME_P450"/>
    <property type="match status" value="1"/>
</dbReference>
<evidence type="ECO:0000256" key="14">
    <source>
        <dbReference type="ARBA" id="ARBA00023033"/>
    </source>
</evidence>
<evidence type="ECO:0000256" key="23">
    <source>
        <dbReference type="ARBA" id="ARBA00033274"/>
    </source>
</evidence>
<evidence type="ECO:0000256" key="5">
    <source>
        <dbReference type="ARBA" id="ARBA00012764"/>
    </source>
</evidence>
<organism evidence="27 29">
    <name type="scientific">Sinanodonta woodiana</name>
    <name type="common">Chinese pond mussel</name>
    <name type="synonym">Anodonta woodiana</name>
    <dbReference type="NCBI Taxonomy" id="1069815"/>
    <lineage>
        <taxon>Eukaryota</taxon>
        <taxon>Metazoa</taxon>
        <taxon>Spiralia</taxon>
        <taxon>Lophotrochozoa</taxon>
        <taxon>Mollusca</taxon>
        <taxon>Bivalvia</taxon>
        <taxon>Autobranchia</taxon>
        <taxon>Heteroconchia</taxon>
        <taxon>Palaeoheterodonta</taxon>
        <taxon>Unionida</taxon>
        <taxon>Unionoidea</taxon>
        <taxon>Unionidae</taxon>
        <taxon>Unioninae</taxon>
        <taxon>Sinanodonta</taxon>
    </lineage>
</organism>
<dbReference type="Proteomes" id="UP001634394">
    <property type="component" value="Unassembled WGS sequence"/>
</dbReference>
<keyword evidence="9 25" id="KW-0479">Metal-binding</keyword>
<protein>
    <recommendedName>
        <fullName evidence="6">Cholesterol side-chain cleavage enzyme, mitochondrial</fullName>
        <ecNumber evidence="5">1.14.15.6</ecNumber>
    </recommendedName>
    <alternativeName>
        <fullName evidence="21">CYPXIA1</fullName>
    </alternativeName>
    <alternativeName>
        <fullName evidence="23">Cholesterol desmolase</fullName>
    </alternativeName>
    <alternativeName>
        <fullName evidence="22">Cytochrome P450 11A1</fullName>
    </alternativeName>
    <alternativeName>
        <fullName evidence="24">Cytochrome P450(scc)</fullName>
    </alternativeName>
</protein>
<evidence type="ECO:0000313" key="28">
    <source>
        <dbReference type="EMBL" id="KAL3861338.1"/>
    </source>
</evidence>
<evidence type="ECO:0000256" key="13">
    <source>
        <dbReference type="ARBA" id="ARBA00023004"/>
    </source>
</evidence>
<comment type="cofactor">
    <cofactor evidence="1 25">
        <name>heme</name>
        <dbReference type="ChEBI" id="CHEBI:30413"/>
    </cofactor>
</comment>
<evidence type="ECO:0000313" key="29">
    <source>
        <dbReference type="Proteomes" id="UP001634394"/>
    </source>
</evidence>
<keyword evidence="11" id="KW-0809">Transit peptide</keyword>
<keyword evidence="8 25" id="KW-0349">Heme</keyword>
<evidence type="ECO:0000256" key="22">
    <source>
        <dbReference type="ARBA" id="ARBA00032666"/>
    </source>
</evidence>
<evidence type="ECO:0000256" key="15">
    <source>
        <dbReference type="ARBA" id="ARBA00023098"/>
    </source>
</evidence>
<dbReference type="GO" id="GO:0006694">
    <property type="term" value="P:steroid biosynthetic process"/>
    <property type="evidence" value="ECO:0007669"/>
    <property type="project" value="UniProtKB-KW"/>
</dbReference>
<dbReference type="EMBL" id="JBJQND010000011">
    <property type="protein sequence ID" value="KAL3861317.1"/>
    <property type="molecule type" value="Genomic_DNA"/>
</dbReference>
<evidence type="ECO:0000256" key="26">
    <source>
        <dbReference type="RuleBase" id="RU000461"/>
    </source>
</evidence>
<evidence type="ECO:0000256" key="17">
    <source>
        <dbReference type="ARBA" id="ARBA00023136"/>
    </source>
</evidence>
<evidence type="ECO:0000256" key="11">
    <source>
        <dbReference type="ARBA" id="ARBA00022946"/>
    </source>
</evidence>
<evidence type="ECO:0000256" key="21">
    <source>
        <dbReference type="ARBA" id="ARBA00030343"/>
    </source>
</evidence>
<name>A0ABD3VIB2_SINWO</name>
<comment type="similarity">
    <text evidence="4 26">Belongs to the cytochrome P450 family.</text>
</comment>
<evidence type="ECO:0000256" key="19">
    <source>
        <dbReference type="ARBA" id="ARBA00023221"/>
    </source>
</evidence>
<evidence type="ECO:0000256" key="2">
    <source>
        <dbReference type="ARBA" id="ARBA00004637"/>
    </source>
</evidence>
<dbReference type="InterPro" id="IPR002401">
    <property type="entry name" value="Cyt_P450_E_grp-I"/>
</dbReference>
<evidence type="ECO:0000256" key="6">
    <source>
        <dbReference type="ARBA" id="ARBA00019844"/>
    </source>
</evidence>
<evidence type="ECO:0000256" key="16">
    <source>
        <dbReference type="ARBA" id="ARBA00023128"/>
    </source>
</evidence>
<dbReference type="GO" id="GO:0005743">
    <property type="term" value="C:mitochondrial inner membrane"/>
    <property type="evidence" value="ECO:0007669"/>
    <property type="project" value="UniProtKB-SubCell"/>
</dbReference>
<keyword evidence="29" id="KW-1185">Reference proteome</keyword>
<dbReference type="InterPro" id="IPR050479">
    <property type="entry name" value="CYP11_CYP27_families"/>
</dbReference>
<evidence type="ECO:0000256" key="18">
    <source>
        <dbReference type="ARBA" id="ARBA00023166"/>
    </source>
</evidence>
<keyword evidence="14 26" id="KW-0503">Monooxygenase</keyword>
<dbReference type="Pfam" id="PF00067">
    <property type="entry name" value="p450"/>
    <property type="match status" value="1"/>
</dbReference>
<proteinExistence type="inferred from homology"/>
<keyword evidence="12 26" id="KW-0560">Oxidoreductase</keyword>
<dbReference type="PRINTS" id="PR00463">
    <property type="entry name" value="EP450I"/>
</dbReference>
<keyword evidence="13 25" id="KW-0408">Iron</keyword>
<comment type="subcellular location">
    <subcellularLocation>
        <location evidence="2">Mitochondrion inner membrane</location>
        <topology evidence="2">Peripheral membrane protein</topology>
    </subcellularLocation>
</comment>
<keyword evidence="16" id="KW-0496">Mitochondrion</keyword>
<evidence type="ECO:0000256" key="25">
    <source>
        <dbReference type="PIRSR" id="PIRSR602401-1"/>
    </source>
</evidence>
<dbReference type="PANTHER" id="PTHR24279:SF3">
    <property type="entry name" value="CHOLESTEROL SIDE-CHAIN CLEAVAGE ENZYME, MITOCHONDRIAL"/>
    <property type="match status" value="1"/>
</dbReference>
<feature type="binding site" description="axial binding residue" evidence="25">
    <location>
        <position position="454"/>
    </location>
    <ligand>
        <name>heme</name>
        <dbReference type="ChEBI" id="CHEBI:30413"/>
    </ligand>
    <ligandPart>
        <name>Fe</name>
        <dbReference type="ChEBI" id="CHEBI:18248"/>
    </ligandPart>
</feature>
<evidence type="ECO:0000256" key="3">
    <source>
        <dbReference type="ARBA" id="ARBA00005108"/>
    </source>
</evidence>
<evidence type="ECO:0000256" key="20">
    <source>
        <dbReference type="ARBA" id="ARBA00023250"/>
    </source>
</evidence>
<keyword evidence="7" id="KW-0153">Cholesterol metabolism</keyword>
<evidence type="ECO:0000256" key="1">
    <source>
        <dbReference type="ARBA" id="ARBA00001971"/>
    </source>
</evidence>
<comment type="caution">
    <text evidence="27">The sequence shown here is derived from an EMBL/GenBank/DDBJ whole genome shotgun (WGS) entry which is preliminary data.</text>
</comment>
<dbReference type="InterPro" id="IPR017972">
    <property type="entry name" value="Cyt_P450_CS"/>
</dbReference>
<evidence type="ECO:0000256" key="24">
    <source>
        <dbReference type="ARBA" id="ARBA00033394"/>
    </source>
</evidence>
<dbReference type="GO" id="GO:0008386">
    <property type="term" value="F:cholesterol monooxygenase (side-chain-cleaving) activity"/>
    <property type="evidence" value="ECO:0007669"/>
    <property type="project" value="UniProtKB-EC"/>
</dbReference>
<dbReference type="EMBL" id="JBJQND010000011">
    <property type="protein sequence ID" value="KAL3861338.1"/>
    <property type="molecule type" value="Genomic_DNA"/>
</dbReference>
<accession>A0ABD3VIB2</accession>
<dbReference type="InterPro" id="IPR036396">
    <property type="entry name" value="Cyt_P450_sf"/>
</dbReference>
<keyword evidence="19" id="KW-0753">Steroid metabolism</keyword>
<dbReference type="GO" id="GO:0046872">
    <property type="term" value="F:metal ion binding"/>
    <property type="evidence" value="ECO:0007669"/>
    <property type="project" value="UniProtKB-KW"/>
</dbReference>
<dbReference type="PRINTS" id="PR00385">
    <property type="entry name" value="P450"/>
</dbReference>
<keyword evidence="15" id="KW-0443">Lipid metabolism</keyword>
<dbReference type="PANTHER" id="PTHR24279">
    <property type="entry name" value="CYTOCHROME P450"/>
    <property type="match status" value="1"/>
</dbReference>
<keyword evidence="10" id="KW-0999">Mitochondrion inner membrane</keyword>
<dbReference type="Gene3D" id="1.10.630.10">
    <property type="entry name" value="Cytochrome P450"/>
    <property type="match status" value="1"/>
</dbReference>
<dbReference type="GO" id="GO:0008203">
    <property type="term" value="P:cholesterol metabolic process"/>
    <property type="evidence" value="ECO:0007669"/>
    <property type="project" value="UniProtKB-KW"/>
</dbReference>
<comment type="pathway">
    <text evidence="3">Lipid metabolism; C21-steroid hormone metabolism.</text>
</comment>